<dbReference type="InterPro" id="IPR018060">
    <property type="entry name" value="HTH_AraC"/>
</dbReference>
<proteinExistence type="predicted"/>
<dbReference type="PROSITE" id="PS01124">
    <property type="entry name" value="HTH_ARAC_FAMILY_2"/>
    <property type="match status" value="1"/>
</dbReference>
<feature type="transmembrane region" description="Helical" evidence="2">
    <location>
        <begin position="99"/>
        <end position="119"/>
    </location>
</feature>
<keyword evidence="1" id="KW-0238">DNA-binding</keyword>
<evidence type="ECO:0000259" key="3">
    <source>
        <dbReference type="PROSITE" id="PS01124"/>
    </source>
</evidence>
<reference evidence="4 5" key="1">
    <citation type="submission" date="2023-09" db="EMBL/GenBank/DDBJ databases">
        <authorList>
            <person name="Rey-Velasco X."/>
        </authorList>
    </citation>
    <scope>NUCLEOTIDE SEQUENCE [LARGE SCALE GENOMIC DNA]</scope>
    <source>
        <strain evidence="4 5">F117</strain>
    </source>
</reference>
<evidence type="ECO:0000313" key="5">
    <source>
        <dbReference type="Proteomes" id="UP001262582"/>
    </source>
</evidence>
<evidence type="ECO:0000256" key="2">
    <source>
        <dbReference type="SAM" id="Phobius"/>
    </source>
</evidence>
<dbReference type="Gene3D" id="1.10.10.60">
    <property type="entry name" value="Homeodomain-like"/>
    <property type="match status" value="2"/>
</dbReference>
<feature type="domain" description="HTH araC/xylS-type" evidence="3">
    <location>
        <begin position="175"/>
        <end position="267"/>
    </location>
</feature>
<dbReference type="EMBL" id="JAVRHK010000012">
    <property type="protein sequence ID" value="MDT0677790.1"/>
    <property type="molecule type" value="Genomic_DNA"/>
</dbReference>
<gene>
    <name evidence="4" type="ORF">RM539_14475</name>
</gene>
<evidence type="ECO:0000313" key="4">
    <source>
        <dbReference type="EMBL" id="MDT0677790.1"/>
    </source>
</evidence>
<keyword evidence="2" id="KW-0472">Membrane</keyword>
<dbReference type="SMART" id="SM00342">
    <property type="entry name" value="HTH_ARAC"/>
    <property type="match status" value="1"/>
</dbReference>
<keyword evidence="2" id="KW-1133">Transmembrane helix</keyword>
<dbReference type="Proteomes" id="UP001262582">
    <property type="component" value="Unassembled WGS sequence"/>
</dbReference>
<sequence>MNNKDLSLRYYSDIDSIVSKTEDPFSEVKDVYHQLILHALAENDKKKQVEYMGKLIAYDSLHSRKQENVINEAMVSYDIPYLKHQKKEAEVQLQNKQKIITSVGLLAVAGIITGFYFYLRSVRMKKKLRLLLEGGIAKEKVNSGPVNVHPSSVPEDIRIDILAKLEKFENSERFLDKDLDMATLAQELETNTSYLSVVINTYKNKTFPNYLKELRISDAIIQLNRDPKLLKFNYQGLAETFGFRRGESFSKAFYNKTGVYPSKFIKELRLRKAGGHL</sequence>
<dbReference type="PANTHER" id="PTHR43280">
    <property type="entry name" value="ARAC-FAMILY TRANSCRIPTIONAL REGULATOR"/>
    <property type="match status" value="1"/>
</dbReference>
<name>A0ABU3D8F0_9FLAO</name>
<dbReference type="PANTHER" id="PTHR43280:SF29">
    <property type="entry name" value="ARAC-FAMILY TRANSCRIPTIONAL REGULATOR"/>
    <property type="match status" value="1"/>
</dbReference>
<keyword evidence="5" id="KW-1185">Reference proteome</keyword>
<evidence type="ECO:0000256" key="1">
    <source>
        <dbReference type="ARBA" id="ARBA00023125"/>
    </source>
</evidence>
<dbReference type="RefSeq" id="WP_311504133.1">
    <property type="nucleotide sequence ID" value="NZ_JAVRHK010000012.1"/>
</dbReference>
<protein>
    <submittedName>
        <fullName evidence="4">AraC family transcriptional regulator</fullName>
    </submittedName>
</protein>
<accession>A0ABU3D8F0</accession>
<comment type="caution">
    <text evidence="4">The sequence shown here is derived from an EMBL/GenBank/DDBJ whole genome shotgun (WGS) entry which is preliminary data.</text>
</comment>
<keyword evidence="2" id="KW-0812">Transmembrane</keyword>
<organism evidence="4 5">
    <name type="scientific">Autumnicola musiva</name>
    <dbReference type="NCBI Taxonomy" id="3075589"/>
    <lineage>
        <taxon>Bacteria</taxon>
        <taxon>Pseudomonadati</taxon>
        <taxon>Bacteroidota</taxon>
        <taxon>Flavobacteriia</taxon>
        <taxon>Flavobacteriales</taxon>
        <taxon>Flavobacteriaceae</taxon>
        <taxon>Autumnicola</taxon>
    </lineage>
</organism>